<dbReference type="Proteomes" id="UP000191987">
    <property type="component" value="Unassembled WGS sequence"/>
</dbReference>
<protein>
    <submittedName>
        <fullName evidence="1">Uncharacterized protein</fullName>
    </submittedName>
</protein>
<evidence type="ECO:0000313" key="1">
    <source>
        <dbReference type="EMBL" id="CUX63624.1"/>
    </source>
</evidence>
<proteinExistence type="predicted"/>
<organism evidence="1 2">
    <name type="scientific">Agrobacterium deltaense Zutra 3/1</name>
    <dbReference type="NCBI Taxonomy" id="1183427"/>
    <lineage>
        <taxon>Bacteria</taxon>
        <taxon>Pseudomonadati</taxon>
        <taxon>Pseudomonadota</taxon>
        <taxon>Alphaproteobacteria</taxon>
        <taxon>Hyphomicrobiales</taxon>
        <taxon>Rhizobiaceae</taxon>
        <taxon>Rhizobium/Agrobacterium group</taxon>
        <taxon>Agrobacterium</taxon>
    </lineage>
</organism>
<dbReference type="AlphaFoldDB" id="A0A1S7S751"/>
<reference evidence="1 2" key="1">
    <citation type="submission" date="2016-01" db="EMBL/GenBank/DDBJ databases">
        <authorList>
            <person name="Oliw E.H."/>
        </authorList>
    </citation>
    <scope>NUCLEOTIDE SEQUENCE [LARGE SCALE GENOMIC DNA]</scope>
    <source>
        <strain evidence="1 2">Zutra 3-1</strain>
    </source>
</reference>
<dbReference type="EMBL" id="FBWG01000050">
    <property type="protein sequence ID" value="CUX63624.1"/>
    <property type="molecule type" value="Genomic_DNA"/>
</dbReference>
<evidence type="ECO:0000313" key="2">
    <source>
        <dbReference type="Proteomes" id="UP000191987"/>
    </source>
</evidence>
<gene>
    <name evidence="1" type="ORF">AGR7C_pTi0155</name>
</gene>
<name>A0A1S7S751_9HYPH</name>
<accession>A0A1S7S751</accession>
<sequence>MKSVKQDFIKEMLACLQFCIKGISAHTDPLVLLES</sequence>